<dbReference type="PANTHER" id="PTHR30136">
    <property type="entry name" value="HELIX-TURN-HELIX TRANSCRIPTIONAL REGULATOR, ICLR FAMILY"/>
    <property type="match status" value="1"/>
</dbReference>
<dbReference type="InterPro" id="IPR036388">
    <property type="entry name" value="WH-like_DNA-bd_sf"/>
</dbReference>
<dbReference type="GO" id="GO:0003677">
    <property type="term" value="F:DNA binding"/>
    <property type="evidence" value="ECO:0007669"/>
    <property type="project" value="UniProtKB-KW"/>
</dbReference>
<dbReference type="OrthoDB" id="6166718at2"/>
<comment type="caution">
    <text evidence="8">The sequence shown here is derived from an EMBL/GenBank/DDBJ whole genome shotgun (WGS) entry which is preliminary data.</text>
</comment>
<evidence type="ECO:0000256" key="1">
    <source>
        <dbReference type="ARBA" id="ARBA00023015"/>
    </source>
</evidence>
<dbReference type="SUPFAM" id="SSF55781">
    <property type="entry name" value="GAF domain-like"/>
    <property type="match status" value="1"/>
</dbReference>
<evidence type="ECO:0000256" key="4">
    <source>
        <dbReference type="SAM" id="MobiDB-lite"/>
    </source>
</evidence>
<dbReference type="GO" id="GO:0045892">
    <property type="term" value="P:negative regulation of DNA-templated transcription"/>
    <property type="evidence" value="ECO:0007669"/>
    <property type="project" value="TreeGrafter"/>
</dbReference>
<keyword evidence="1" id="KW-0805">Transcription regulation</keyword>
<feature type="domain" description="IclR-ED" evidence="6">
    <location>
        <begin position="91"/>
        <end position="280"/>
    </location>
</feature>
<keyword evidence="9" id="KW-1185">Reference proteome</keyword>
<feature type="region of interest" description="Disordered" evidence="4">
    <location>
        <begin position="1"/>
        <end position="26"/>
    </location>
</feature>
<accession>A0A370FZW0</accession>
<dbReference type="GO" id="GO:0003700">
    <property type="term" value="F:DNA-binding transcription factor activity"/>
    <property type="evidence" value="ECO:0007669"/>
    <property type="project" value="TreeGrafter"/>
</dbReference>
<organism evidence="8 9">
    <name type="scientific">Gluconacetobacter liquefaciens</name>
    <name type="common">Acetobacter liquefaciens</name>
    <dbReference type="NCBI Taxonomy" id="89584"/>
    <lineage>
        <taxon>Bacteria</taxon>
        <taxon>Pseudomonadati</taxon>
        <taxon>Pseudomonadota</taxon>
        <taxon>Alphaproteobacteria</taxon>
        <taxon>Acetobacterales</taxon>
        <taxon>Acetobacteraceae</taxon>
        <taxon>Gluconacetobacter</taxon>
    </lineage>
</organism>
<dbReference type="Pfam" id="PF09339">
    <property type="entry name" value="HTH_IclR"/>
    <property type="match status" value="1"/>
</dbReference>
<dbReference type="InterPro" id="IPR050707">
    <property type="entry name" value="HTH_MetabolicPath_Reg"/>
</dbReference>
<sequence length="293" mass="30899">MSLKPDLRRTAPSTSPAASSDAKATPSGVMERTLAIIELLSRHAAGLPISSISSDLGIPLSATHRLTADLQALGYVHQEGGAGGRYRLTMKPVSIAFTFLASCGITDLAQPLLDRLAAESGELVRLAVPDGQKLTWIARAQGSRSGLKYDPEMGQVAHLSSTATGIAWLAAMPDGIAVKLADEQGYGNPADGYGPNVARDGKQLLTLLRQTRKRGFSVTIATFAPWMTAIACVIRSRSTGEAIGTLSIAGPTLRISEARAIELGAILVETARELGDMQIVPKDISRTPQNISF</sequence>
<protein>
    <submittedName>
        <fullName evidence="8">IclR family transcriptional regulator</fullName>
    </submittedName>
</protein>
<dbReference type="SMART" id="SM00346">
    <property type="entry name" value="HTH_ICLR"/>
    <property type="match status" value="1"/>
</dbReference>
<evidence type="ECO:0000259" key="5">
    <source>
        <dbReference type="PROSITE" id="PS51077"/>
    </source>
</evidence>
<dbReference type="AlphaFoldDB" id="A0A370FZW0"/>
<evidence type="ECO:0000256" key="2">
    <source>
        <dbReference type="ARBA" id="ARBA00023125"/>
    </source>
</evidence>
<keyword evidence="3" id="KW-0804">Transcription</keyword>
<dbReference type="Proteomes" id="UP000254958">
    <property type="component" value="Unassembled WGS sequence"/>
</dbReference>
<dbReference type="EMBL" id="QQAW01000007">
    <property type="protein sequence ID" value="RDI37005.1"/>
    <property type="molecule type" value="Genomic_DNA"/>
</dbReference>
<evidence type="ECO:0000259" key="6">
    <source>
        <dbReference type="PROSITE" id="PS51078"/>
    </source>
</evidence>
<name>A0A370FZW0_GLULI</name>
<dbReference type="Gene3D" id="3.30.450.40">
    <property type="match status" value="1"/>
</dbReference>
<evidence type="ECO:0000313" key="7">
    <source>
        <dbReference type="EMBL" id="MBB2187031.1"/>
    </source>
</evidence>
<dbReference type="InterPro" id="IPR036390">
    <property type="entry name" value="WH_DNA-bd_sf"/>
</dbReference>
<feature type="domain" description="HTH iclR-type" evidence="5">
    <location>
        <begin position="27"/>
        <end position="90"/>
    </location>
</feature>
<gene>
    <name evidence="8" type="ORF">C7453_10751</name>
    <name evidence="7" type="ORF">HLH32_11675</name>
</gene>
<dbReference type="PANTHER" id="PTHR30136:SF35">
    <property type="entry name" value="HTH-TYPE TRANSCRIPTIONAL REGULATOR RV1719"/>
    <property type="match status" value="1"/>
</dbReference>
<dbReference type="RefSeq" id="WP_114727928.1">
    <property type="nucleotide sequence ID" value="NZ_BJMI01000022.1"/>
</dbReference>
<dbReference type="PROSITE" id="PS51078">
    <property type="entry name" value="ICLR_ED"/>
    <property type="match status" value="1"/>
</dbReference>
<dbReference type="PROSITE" id="PS51077">
    <property type="entry name" value="HTH_ICLR"/>
    <property type="match status" value="1"/>
</dbReference>
<reference evidence="8 9" key="1">
    <citation type="submission" date="2018-07" db="EMBL/GenBank/DDBJ databases">
        <title>Genomic Encyclopedia of Type Strains, Phase IV (KMG-IV): sequencing the most valuable type-strain genomes for metagenomic binning, comparative biology and taxonomic classification.</title>
        <authorList>
            <person name="Goeker M."/>
        </authorList>
    </citation>
    <scope>NUCLEOTIDE SEQUENCE [LARGE SCALE GENOMIC DNA]</scope>
    <source>
        <strain evidence="8 9">DSM 5603</strain>
    </source>
</reference>
<proteinExistence type="predicted"/>
<reference evidence="7 10" key="2">
    <citation type="submission" date="2020-04" db="EMBL/GenBank/DDBJ databases">
        <title>Description of novel Gluconacetobacter.</title>
        <authorList>
            <person name="Sombolestani A."/>
        </authorList>
    </citation>
    <scope>NUCLEOTIDE SEQUENCE [LARGE SCALE GENOMIC DNA]</scope>
    <source>
        <strain evidence="7 10">LMG 1382</strain>
    </source>
</reference>
<evidence type="ECO:0000313" key="8">
    <source>
        <dbReference type="EMBL" id="RDI37005.1"/>
    </source>
</evidence>
<feature type="compositionally biased region" description="Low complexity" evidence="4">
    <location>
        <begin position="10"/>
        <end position="26"/>
    </location>
</feature>
<dbReference type="InterPro" id="IPR029016">
    <property type="entry name" value="GAF-like_dom_sf"/>
</dbReference>
<dbReference type="InterPro" id="IPR005471">
    <property type="entry name" value="Tscrpt_reg_IclR_N"/>
</dbReference>
<evidence type="ECO:0000313" key="10">
    <source>
        <dbReference type="Proteomes" id="UP000562982"/>
    </source>
</evidence>
<dbReference type="Gene3D" id="1.10.10.10">
    <property type="entry name" value="Winged helix-like DNA-binding domain superfamily/Winged helix DNA-binding domain"/>
    <property type="match status" value="1"/>
</dbReference>
<dbReference type="EMBL" id="JABEQI010000006">
    <property type="protein sequence ID" value="MBB2187031.1"/>
    <property type="molecule type" value="Genomic_DNA"/>
</dbReference>
<dbReference type="Proteomes" id="UP000562982">
    <property type="component" value="Unassembled WGS sequence"/>
</dbReference>
<dbReference type="SUPFAM" id="SSF46785">
    <property type="entry name" value="Winged helix' DNA-binding domain"/>
    <property type="match status" value="1"/>
</dbReference>
<evidence type="ECO:0000313" key="9">
    <source>
        <dbReference type="Proteomes" id="UP000254958"/>
    </source>
</evidence>
<keyword evidence="2" id="KW-0238">DNA-binding</keyword>
<dbReference type="InterPro" id="IPR014757">
    <property type="entry name" value="Tscrpt_reg_IclR_C"/>
</dbReference>
<dbReference type="Pfam" id="PF01614">
    <property type="entry name" value="IclR_C"/>
    <property type="match status" value="1"/>
</dbReference>
<evidence type="ECO:0000256" key="3">
    <source>
        <dbReference type="ARBA" id="ARBA00023163"/>
    </source>
</evidence>